<dbReference type="Gene3D" id="1.20.120.1910">
    <property type="entry name" value="Cysteine-tRNA ligase, C-terminal anti-codon recognition domain"/>
    <property type="match status" value="1"/>
</dbReference>
<keyword evidence="10" id="KW-0862">Zinc</keyword>
<evidence type="ECO:0000256" key="5">
    <source>
        <dbReference type="ARBA" id="ARBA00014738"/>
    </source>
</evidence>
<dbReference type="GO" id="GO:0004817">
    <property type="term" value="F:cysteine-tRNA ligase activity"/>
    <property type="evidence" value="ECO:0007669"/>
    <property type="project" value="UniProtKB-EC"/>
</dbReference>
<proteinExistence type="inferred from homology"/>
<evidence type="ECO:0000256" key="2">
    <source>
        <dbReference type="ARBA" id="ARBA00004496"/>
    </source>
</evidence>
<dbReference type="AlphaFoldDB" id="A0AA35ST88"/>
<dbReference type="SMART" id="SM00840">
    <property type="entry name" value="DALR_2"/>
    <property type="match status" value="1"/>
</dbReference>
<evidence type="ECO:0000256" key="7">
    <source>
        <dbReference type="ARBA" id="ARBA00022598"/>
    </source>
</evidence>
<keyword evidence="18" id="KW-1185">Reference proteome</keyword>
<comment type="cofactor">
    <cofactor evidence="1">
        <name>Zn(2+)</name>
        <dbReference type="ChEBI" id="CHEBI:29105"/>
    </cofactor>
</comment>
<accession>A0AA35ST88</accession>
<evidence type="ECO:0000256" key="1">
    <source>
        <dbReference type="ARBA" id="ARBA00001947"/>
    </source>
</evidence>
<dbReference type="HAMAP" id="MF_00041">
    <property type="entry name" value="Cys_tRNA_synth"/>
    <property type="match status" value="1"/>
</dbReference>
<reference evidence="17" key="1">
    <citation type="submission" date="2023-03" db="EMBL/GenBank/DDBJ databases">
        <authorList>
            <person name="Steffen K."/>
            <person name="Cardenas P."/>
        </authorList>
    </citation>
    <scope>NUCLEOTIDE SEQUENCE</scope>
</reference>
<dbReference type="NCBIfam" id="TIGR00435">
    <property type="entry name" value="cysS"/>
    <property type="match status" value="1"/>
</dbReference>
<sequence>MYSCGPTVYDYFHIGNARTFLISDIVRRYLEYKGYTVTMAQNLTDIDDKIINRANEQGIDTSELAQKYVDAYFEDSSKLGIRAADVHPRATEHISEIITLIQALIDKQAAYEIDGDVYYRVNHFAEYGKLSHRKPEDLLAGARVEVDERKEDPRDFDLWKKSKAEEPWWDSPWGKGRPGWHIECSAMAMKHLGETIDIHTGGHDLIFPHHENEIAQSEVVTGKTFARYWMHVAFLQIDGRRMGKSESNFIFVHDAVQQYAAEAIRHFLISAQYRHPLDYNPTSLTESSSAVRRLNNCFDALRPYRDADGDVSEALNDAEAMRTLESINTMHRNFESAMDEDFNTAGALGAIFKCVGEVNQFLTATEGISSDERGSVLSRAYKGLVEVCSVLGIYAEEEVASDAHAALTEQLMSLILEVREDARQRKDWETADKIRGQLEQLNVELQDSRGGTTWKIIKGVR</sequence>
<evidence type="ECO:0000256" key="10">
    <source>
        <dbReference type="ARBA" id="ARBA00022833"/>
    </source>
</evidence>
<dbReference type="FunFam" id="3.40.50.620:FF:000130">
    <property type="entry name" value="Cysteine--tRNA ligase"/>
    <property type="match status" value="1"/>
</dbReference>
<evidence type="ECO:0000256" key="12">
    <source>
        <dbReference type="ARBA" id="ARBA00022917"/>
    </source>
</evidence>
<keyword evidence="8" id="KW-0479">Metal-binding</keyword>
<evidence type="ECO:0000256" key="6">
    <source>
        <dbReference type="ARBA" id="ARBA00022490"/>
    </source>
</evidence>
<dbReference type="GO" id="GO:0005737">
    <property type="term" value="C:cytoplasm"/>
    <property type="evidence" value="ECO:0007669"/>
    <property type="project" value="UniProtKB-SubCell"/>
</dbReference>
<keyword evidence="12" id="KW-0648">Protein biosynthesis</keyword>
<dbReference type="SUPFAM" id="SSF47323">
    <property type="entry name" value="Anticodon-binding domain of a subclass of class I aminoacyl-tRNA synthetases"/>
    <property type="match status" value="1"/>
</dbReference>
<evidence type="ECO:0000256" key="14">
    <source>
        <dbReference type="ARBA" id="ARBA00031499"/>
    </source>
</evidence>
<evidence type="ECO:0000256" key="4">
    <source>
        <dbReference type="ARBA" id="ARBA00012832"/>
    </source>
</evidence>
<organism evidence="17 18">
    <name type="scientific">Geodia barretti</name>
    <name type="common">Barrett's horny sponge</name>
    <dbReference type="NCBI Taxonomy" id="519541"/>
    <lineage>
        <taxon>Eukaryota</taxon>
        <taxon>Metazoa</taxon>
        <taxon>Porifera</taxon>
        <taxon>Demospongiae</taxon>
        <taxon>Heteroscleromorpha</taxon>
        <taxon>Tetractinellida</taxon>
        <taxon>Astrophorina</taxon>
        <taxon>Geodiidae</taxon>
        <taxon>Geodia</taxon>
    </lineage>
</organism>
<evidence type="ECO:0000256" key="15">
    <source>
        <dbReference type="ARBA" id="ARBA00039362"/>
    </source>
</evidence>
<evidence type="ECO:0000256" key="13">
    <source>
        <dbReference type="ARBA" id="ARBA00023146"/>
    </source>
</evidence>
<feature type="domain" description="Cysteinyl-tRNA synthetase class Ia DALR" evidence="16">
    <location>
        <begin position="333"/>
        <end position="399"/>
    </location>
</feature>
<dbReference type="InterPro" id="IPR024909">
    <property type="entry name" value="Cys-tRNA/MSH_ligase"/>
</dbReference>
<dbReference type="PRINTS" id="PR00983">
    <property type="entry name" value="TRNASYNTHCYS"/>
</dbReference>
<comment type="similarity">
    <text evidence="3">Belongs to the class-I aminoacyl-tRNA synthetase family.</text>
</comment>
<dbReference type="GO" id="GO:0006423">
    <property type="term" value="P:cysteinyl-tRNA aminoacylation"/>
    <property type="evidence" value="ECO:0007669"/>
    <property type="project" value="InterPro"/>
</dbReference>
<keyword evidence="7 17" id="KW-0436">Ligase</keyword>
<dbReference type="Gene3D" id="3.40.50.620">
    <property type="entry name" value="HUPs"/>
    <property type="match status" value="1"/>
</dbReference>
<dbReference type="EMBL" id="CASHTH010002825">
    <property type="protein sequence ID" value="CAI8035745.1"/>
    <property type="molecule type" value="Genomic_DNA"/>
</dbReference>
<dbReference type="InterPro" id="IPR032678">
    <property type="entry name" value="tRNA-synt_1_cat_dom"/>
</dbReference>
<evidence type="ECO:0000256" key="9">
    <source>
        <dbReference type="ARBA" id="ARBA00022741"/>
    </source>
</evidence>
<keyword evidence="13" id="KW-0030">Aminoacyl-tRNA synthetase</keyword>
<keyword evidence="9" id="KW-0547">Nucleotide-binding</keyword>
<evidence type="ECO:0000259" key="16">
    <source>
        <dbReference type="SMART" id="SM00840"/>
    </source>
</evidence>
<evidence type="ECO:0000256" key="11">
    <source>
        <dbReference type="ARBA" id="ARBA00022840"/>
    </source>
</evidence>
<dbReference type="InterPro" id="IPR014729">
    <property type="entry name" value="Rossmann-like_a/b/a_fold"/>
</dbReference>
<dbReference type="EC" id="6.1.1.16" evidence="4"/>
<dbReference type="GO" id="GO:0046872">
    <property type="term" value="F:metal ion binding"/>
    <property type="evidence" value="ECO:0007669"/>
    <property type="project" value="UniProtKB-KW"/>
</dbReference>
<evidence type="ECO:0000256" key="3">
    <source>
        <dbReference type="ARBA" id="ARBA00005594"/>
    </source>
</evidence>
<dbReference type="Proteomes" id="UP001174909">
    <property type="component" value="Unassembled WGS sequence"/>
</dbReference>
<evidence type="ECO:0000256" key="8">
    <source>
        <dbReference type="ARBA" id="ARBA00022723"/>
    </source>
</evidence>
<dbReference type="Pfam" id="PF09190">
    <property type="entry name" value="DALR_2"/>
    <property type="match status" value="1"/>
</dbReference>
<dbReference type="InterPro" id="IPR015273">
    <property type="entry name" value="Cys-tRNA-synt_Ia_DALR"/>
</dbReference>
<dbReference type="PANTHER" id="PTHR10890:SF3">
    <property type="entry name" value="CYSTEINE--TRNA LIGASE, CYTOPLASMIC"/>
    <property type="match status" value="1"/>
</dbReference>
<comment type="caution">
    <text evidence="17">The sequence shown here is derived from an EMBL/GenBank/DDBJ whole genome shotgun (WGS) entry which is preliminary data.</text>
</comment>
<dbReference type="GO" id="GO:0005524">
    <property type="term" value="F:ATP binding"/>
    <property type="evidence" value="ECO:0007669"/>
    <property type="project" value="UniProtKB-KW"/>
</dbReference>
<dbReference type="CDD" id="cd00672">
    <property type="entry name" value="CysRS_core"/>
    <property type="match status" value="1"/>
</dbReference>
<dbReference type="InterPro" id="IPR015803">
    <property type="entry name" value="Cys-tRNA-ligase"/>
</dbReference>
<comment type="subcellular location">
    <subcellularLocation>
        <location evidence="2">Cytoplasm</location>
    </subcellularLocation>
</comment>
<dbReference type="SUPFAM" id="SSF52374">
    <property type="entry name" value="Nucleotidylyl transferase"/>
    <property type="match status" value="1"/>
</dbReference>
<evidence type="ECO:0000313" key="17">
    <source>
        <dbReference type="EMBL" id="CAI8035745.1"/>
    </source>
</evidence>
<name>A0AA35ST88_GEOBA</name>
<dbReference type="Pfam" id="PF01406">
    <property type="entry name" value="tRNA-synt_1e"/>
    <property type="match status" value="1"/>
</dbReference>
<keyword evidence="6" id="KW-0963">Cytoplasm</keyword>
<protein>
    <recommendedName>
        <fullName evidence="5">Cysteine--tRNA ligase</fullName>
        <ecNumber evidence="4">6.1.1.16</ecNumber>
    </recommendedName>
    <alternativeName>
        <fullName evidence="15">Cysteine--tRNA ligase, cytoplasmic</fullName>
    </alternativeName>
    <alternativeName>
        <fullName evidence="14">Cysteinyl-tRNA synthetase</fullName>
    </alternativeName>
</protein>
<dbReference type="InterPro" id="IPR009080">
    <property type="entry name" value="tRNAsynth_Ia_anticodon-bd"/>
</dbReference>
<dbReference type="PANTHER" id="PTHR10890">
    <property type="entry name" value="CYSTEINYL-TRNA SYNTHETASE"/>
    <property type="match status" value="1"/>
</dbReference>
<evidence type="ECO:0000313" key="18">
    <source>
        <dbReference type="Proteomes" id="UP001174909"/>
    </source>
</evidence>
<keyword evidence="11" id="KW-0067">ATP-binding</keyword>
<gene>
    <name evidence="17" type="ORF">GBAR_LOCUS20046</name>
</gene>